<dbReference type="Pfam" id="PF00534">
    <property type="entry name" value="Glycos_transf_1"/>
    <property type="match status" value="1"/>
</dbReference>
<evidence type="ECO:0000259" key="2">
    <source>
        <dbReference type="Pfam" id="PF13439"/>
    </source>
</evidence>
<organism evidence="3 4">
    <name type="scientific">Rufibacter sediminis</name>
    <dbReference type="NCBI Taxonomy" id="2762756"/>
    <lineage>
        <taxon>Bacteria</taxon>
        <taxon>Pseudomonadati</taxon>
        <taxon>Bacteroidota</taxon>
        <taxon>Cytophagia</taxon>
        <taxon>Cytophagales</taxon>
        <taxon>Hymenobacteraceae</taxon>
        <taxon>Rufibacter</taxon>
    </lineage>
</organism>
<dbReference type="Proteomes" id="UP000659698">
    <property type="component" value="Unassembled WGS sequence"/>
</dbReference>
<dbReference type="EMBL" id="JACOAF010000004">
    <property type="protein sequence ID" value="MBC3538513.1"/>
    <property type="molecule type" value="Genomic_DNA"/>
</dbReference>
<dbReference type="Gene3D" id="3.40.50.2000">
    <property type="entry name" value="Glycogen Phosphorylase B"/>
    <property type="match status" value="2"/>
</dbReference>
<dbReference type="PANTHER" id="PTHR12526:SF627">
    <property type="entry name" value="D-RHAMNOSYLTRANSFERASE WBPZ"/>
    <property type="match status" value="1"/>
</dbReference>
<dbReference type="InterPro" id="IPR001296">
    <property type="entry name" value="Glyco_trans_1"/>
</dbReference>
<comment type="caution">
    <text evidence="3">The sequence shown here is derived from an EMBL/GenBank/DDBJ whole genome shotgun (WGS) entry which is preliminary data.</text>
</comment>
<protein>
    <submittedName>
        <fullName evidence="3">Glycosyltransferase</fullName>
    </submittedName>
</protein>
<dbReference type="SUPFAM" id="SSF53756">
    <property type="entry name" value="UDP-Glycosyltransferase/glycogen phosphorylase"/>
    <property type="match status" value="1"/>
</dbReference>
<accession>A0ABR6VMY4</accession>
<evidence type="ECO:0000259" key="1">
    <source>
        <dbReference type="Pfam" id="PF00534"/>
    </source>
</evidence>
<dbReference type="Pfam" id="PF13439">
    <property type="entry name" value="Glyco_transf_4"/>
    <property type="match status" value="1"/>
</dbReference>
<dbReference type="PANTHER" id="PTHR12526">
    <property type="entry name" value="GLYCOSYLTRANSFERASE"/>
    <property type="match status" value="1"/>
</dbReference>
<name>A0ABR6VMY4_9BACT</name>
<evidence type="ECO:0000313" key="3">
    <source>
        <dbReference type="EMBL" id="MBC3538513.1"/>
    </source>
</evidence>
<dbReference type="InterPro" id="IPR028098">
    <property type="entry name" value="Glyco_trans_4-like_N"/>
</dbReference>
<reference evidence="3 4" key="1">
    <citation type="journal article" date="2019" name="Int. J. Syst. Evol. Microbiol.">
        <title>Rufibacter sediminis sp. nov., isolated from freshwater lake sediment.</title>
        <authorList>
            <person name="Qu J.H."/>
            <person name="Zhang L.J."/>
            <person name="Fu Y.H."/>
            <person name="Li H.F."/>
        </authorList>
    </citation>
    <scope>NUCLEOTIDE SEQUENCE [LARGE SCALE GENOMIC DNA]</scope>
    <source>
        <strain evidence="3 4">H-1</strain>
    </source>
</reference>
<feature type="domain" description="Glycosyltransferase subfamily 4-like N-terminal" evidence="2">
    <location>
        <begin position="18"/>
        <end position="177"/>
    </location>
</feature>
<gene>
    <name evidence="3" type="ORF">H7U12_02395</name>
</gene>
<proteinExistence type="predicted"/>
<sequence length="398" mass="45742">METNRKNVLLLIPTFTEGGAQKMVYEIGKILSERYNVYECSYDAFGEPHVFKNDNKILSLESPHSGSLFQKLTDYPKKISRLRKIKKKYKIDVTISNLWSADLVNILSGTNDKTISIGHISILGNFQNRLLLKYRKFGRFIYSRFDKIIAVNEALMHELREVFEIPAAKIEYINNFIAFPKDLPPHTARHDTKKRLVNVGRLNPIKNQEPLLKIFKNLKLQFPNLQLIFIGNGPLEEQLKGKANELNMHVSSSFDNSEADVIFTGFVDPYKFMGGCDIFVFPSKSEGLPLVMVEAMYAELPMVTSDCPTGGPHVVMEGKNTFVLERTDVEETKYGYLMPIPDEEKETTLKVWQQIISELLINEDKRLQMGKEAKRRSLDFSVEKIKDQYFKAVEDLLK</sequence>
<feature type="domain" description="Glycosyl transferase family 1" evidence="1">
    <location>
        <begin position="188"/>
        <end position="332"/>
    </location>
</feature>
<dbReference type="RefSeq" id="WP_186632296.1">
    <property type="nucleotide sequence ID" value="NZ_JACOAF010000004.1"/>
</dbReference>
<evidence type="ECO:0000313" key="4">
    <source>
        <dbReference type="Proteomes" id="UP000659698"/>
    </source>
</evidence>
<keyword evidence="4" id="KW-1185">Reference proteome</keyword>